<keyword evidence="2" id="KW-0472">Membrane</keyword>
<gene>
    <name evidence="3" type="ORF">BG53_01075</name>
</gene>
<dbReference type="RefSeq" id="WP_036579868.1">
    <property type="nucleotide sequence ID" value="NZ_KK082134.1"/>
</dbReference>
<feature type="compositionally biased region" description="Pro residues" evidence="1">
    <location>
        <begin position="54"/>
        <end position="66"/>
    </location>
</feature>
<name>A0A9W5S151_9BACL</name>
<dbReference type="Proteomes" id="UP000053750">
    <property type="component" value="Unassembled WGS sequence"/>
</dbReference>
<keyword evidence="2" id="KW-0812">Transmembrane</keyword>
<dbReference type="AlphaFoldDB" id="A0A9W5S151"/>
<comment type="caution">
    <text evidence="3">The sequence shown here is derived from an EMBL/GenBank/DDBJ whole genome shotgun (WGS) entry which is preliminary data.</text>
</comment>
<protein>
    <submittedName>
        <fullName evidence="3">Uncharacterized protein</fullName>
    </submittedName>
</protein>
<keyword evidence="2" id="KW-1133">Transmembrane helix</keyword>
<feature type="transmembrane region" description="Helical" evidence="2">
    <location>
        <begin position="6"/>
        <end position="26"/>
    </location>
</feature>
<proteinExistence type="predicted"/>
<keyword evidence="4" id="KW-1185">Reference proteome</keyword>
<evidence type="ECO:0000256" key="1">
    <source>
        <dbReference type="SAM" id="MobiDB-lite"/>
    </source>
</evidence>
<dbReference type="EMBL" id="JFHU01000113">
    <property type="protein sequence ID" value="EXX88904.1"/>
    <property type="molecule type" value="Genomic_DNA"/>
</dbReference>
<sequence>MSYLWITYIAVLFGIVIAVTVVVVYLRMTKAGRAGGRAAQGENTPGAQAGAGSNPPPYVRDPNNPE</sequence>
<reference evidence="3 4" key="1">
    <citation type="submission" date="2014-02" db="EMBL/GenBank/DDBJ databases">
        <title>Genome sequence of Paenibacillus darwinianus reveals adaptive mechanisms for survival in Antarctic soils.</title>
        <authorList>
            <person name="Dsouza M."/>
            <person name="Taylor M.W."/>
            <person name="Turner S.J."/>
            <person name="Aislabie J."/>
        </authorList>
    </citation>
    <scope>NUCLEOTIDE SEQUENCE [LARGE SCALE GENOMIC DNA]</scope>
    <source>
        <strain evidence="3 4">CE1</strain>
    </source>
</reference>
<evidence type="ECO:0000313" key="3">
    <source>
        <dbReference type="EMBL" id="EXX88904.1"/>
    </source>
</evidence>
<evidence type="ECO:0000313" key="4">
    <source>
        <dbReference type="Proteomes" id="UP000053750"/>
    </source>
</evidence>
<organism evidence="3 4">
    <name type="scientific">Paenibacillus darwinianus</name>
    <dbReference type="NCBI Taxonomy" id="1380763"/>
    <lineage>
        <taxon>Bacteria</taxon>
        <taxon>Bacillati</taxon>
        <taxon>Bacillota</taxon>
        <taxon>Bacilli</taxon>
        <taxon>Bacillales</taxon>
        <taxon>Paenibacillaceae</taxon>
        <taxon>Paenibacillus</taxon>
    </lineage>
</organism>
<accession>A0A9W5S151</accession>
<feature type="region of interest" description="Disordered" evidence="1">
    <location>
        <begin position="32"/>
        <end position="66"/>
    </location>
</feature>
<evidence type="ECO:0000256" key="2">
    <source>
        <dbReference type="SAM" id="Phobius"/>
    </source>
</evidence>